<dbReference type="EMBL" id="BLQM01000074">
    <property type="protein sequence ID" value="GMH59807.1"/>
    <property type="molecule type" value="Genomic_DNA"/>
</dbReference>
<evidence type="ECO:0000256" key="1">
    <source>
        <dbReference type="SAM" id="MobiDB-lite"/>
    </source>
</evidence>
<feature type="transmembrane region" description="Helical" evidence="2">
    <location>
        <begin position="124"/>
        <end position="142"/>
    </location>
</feature>
<dbReference type="AlphaFoldDB" id="A0A9W7DYH3"/>
<accession>A0A9W7DYH3</accession>
<gene>
    <name evidence="3" type="ORF">TL16_g02904</name>
</gene>
<evidence type="ECO:0000313" key="3">
    <source>
        <dbReference type="EMBL" id="GMH59807.1"/>
    </source>
</evidence>
<proteinExistence type="predicted"/>
<dbReference type="Proteomes" id="UP001162640">
    <property type="component" value="Unassembled WGS sequence"/>
</dbReference>
<sequence length="247" mass="27157">MLRSPLLARFQEGKVNFDRWEKENEVGRKILAGLRTAWMVEDTRSGKAGKKLKVVKRVAGRTANALLDPLRGNGVKELKEVLQGLKIELQTMDYETSARRVASSFMAYVSLNFIGVLFSTAPGILAVSGMIAGAIYPGWIAGGWRRITASLAEARDKGKGAETVESFRVAGDIFGFEYYYDGRGNRRFLVGDDLFGGGSKVSRKKVGGKKDMKKAGGNKVKKGGSDPTKLVQGKKKKKEPWWKSVFS</sequence>
<evidence type="ECO:0000256" key="2">
    <source>
        <dbReference type="SAM" id="Phobius"/>
    </source>
</evidence>
<organism evidence="3 4">
    <name type="scientific">Triparma laevis f. inornata</name>
    <dbReference type="NCBI Taxonomy" id="1714386"/>
    <lineage>
        <taxon>Eukaryota</taxon>
        <taxon>Sar</taxon>
        <taxon>Stramenopiles</taxon>
        <taxon>Ochrophyta</taxon>
        <taxon>Bolidophyceae</taxon>
        <taxon>Parmales</taxon>
        <taxon>Triparmaceae</taxon>
        <taxon>Triparma</taxon>
    </lineage>
</organism>
<comment type="caution">
    <text evidence="3">The sequence shown here is derived from an EMBL/GenBank/DDBJ whole genome shotgun (WGS) entry which is preliminary data.</text>
</comment>
<keyword evidence="2" id="KW-0812">Transmembrane</keyword>
<feature type="region of interest" description="Disordered" evidence="1">
    <location>
        <begin position="201"/>
        <end position="247"/>
    </location>
</feature>
<name>A0A9W7DYH3_9STRA</name>
<protein>
    <submittedName>
        <fullName evidence="3">Uncharacterized protein</fullName>
    </submittedName>
</protein>
<reference evidence="4" key="1">
    <citation type="journal article" date="2023" name="Commun. Biol.">
        <title>Genome analysis of Parmales, the sister group of diatoms, reveals the evolutionary specialization of diatoms from phago-mixotrophs to photoautotrophs.</title>
        <authorList>
            <person name="Ban H."/>
            <person name="Sato S."/>
            <person name="Yoshikawa S."/>
            <person name="Yamada K."/>
            <person name="Nakamura Y."/>
            <person name="Ichinomiya M."/>
            <person name="Sato N."/>
            <person name="Blanc-Mathieu R."/>
            <person name="Endo H."/>
            <person name="Kuwata A."/>
            <person name="Ogata H."/>
        </authorList>
    </citation>
    <scope>NUCLEOTIDE SEQUENCE [LARGE SCALE GENOMIC DNA]</scope>
</reference>
<evidence type="ECO:0000313" key="4">
    <source>
        <dbReference type="Proteomes" id="UP001162640"/>
    </source>
</evidence>
<keyword evidence="2" id="KW-1133">Transmembrane helix</keyword>
<keyword evidence="2" id="KW-0472">Membrane</keyword>